<name>A0AAE3GXP8_9CYAN</name>
<keyword evidence="2" id="KW-1185">Reference proteome</keyword>
<proteinExistence type="predicted"/>
<reference evidence="1" key="1">
    <citation type="submission" date="2022-06" db="EMBL/GenBank/DDBJ databases">
        <title>New cyanobacteria of genus Symplocastrum in benthos of Lake Baikal.</title>
        <authorList>
            <person name="Sorokovikova E."/>
            <person name="Tikhonova I."/>
            <person name="Krasnopeev A."/>
            <person name="Evseev P."/>
            <person name="Gladkikh A."/>
            <person name="Belykh O."/>
        </authorList>
    </citation>
    <scope>NUCLEOTIDE SEQUENCE</scope>
    <source>
        <strain evidence="1">BBK-W-15</strain>
    </source>
</reference>
<evidence type="ECO:0000313" key="2">
    <source>
        <dbReference type="Proteomes" id="UP001204953"/>
    </source>
</evidence>
<comment type="caution">
    <text evidence="1">The sequence shown here is derived from an EMBL/GenBank/DDBJ whole genome shotgun (WGS) entry which is preliminary data.</text>
</comment>
<sequence>MALEVIAAEIAKLAFGAVVETGIGKLTEGAIINLRQKIKDKFQKNPDAEKAIASVEQGSLPDLTRVAQYLQYFMDHDTAFAQEVQRLASEINISNDNRSIHNTSDRSTKTVQARDNAIGEIGKIENPGAGTVNIGGTHNHH</sequence>
<gene>
    <name evidence="1" type="ORF">NJ959_25460</name>
</gene>
<accession>A0AAE3GXP8</accession>
<dbReference type="EMBL" id="JAMZMM010000397">
    <property type="protein sequence ID" value="MCP2731783.1"/>
    <property type="molecule type" value="Genomic_DNA"/>
</dbReference>
<dbReference type="AlphaFoldDB" id="A0AAE3GXP8"/>
<protein>
    <submittedName>
        <fullName evidence="1">Uncharacterized protein</fullName>
    </submittedName>
</protein>
<dbReference type="RefSeq" id="WP_254014515.1">
    <property type="nucleotide sequence ID" value="NZ_JAMZMM010000397.1"/>
</dbReference>
<evidence type="ECO:0000313" key="1">
    <source>
        <dbReference type="EMBL" id="MCP2731783.1"/>
    </source>
</evidence>
<dbReference type="Proteomes" id="UP001204953">
    <property type="component" value="Unassembled WGS sequence"/>
</dbReference>
<organism evidence="1 2">
    <name type="scientific">Limnofasciculus baicalensis BBK-W-15</name>
    <dbReference type="NCBI Taxonomy" id="2699891"/>
    <lineage>
        <taxon>Bacteria</taxon>
        <taxon>Bacillati</taxon>
        <taxon>Cyanobacteriota</taxon>
        <taxon>Cyanophyceae</taxon>
        <taxon>Coleofasciculales</taxon>
        <taxon>Coleofasciculaceae</taxon>
        <taxon>Limnofasciculus</taxon>
        <taxon>Limnofasciculus baicalensis</taxon>
    </lineage>
</organism>